<dbReference type="STRING" id="1637975.AN957_06445"/>
<dbReference type="Pfam" id="PF01177">
    <property type="entry name" value="Asp_Glu_race"/>
    <property type="match status" value="1"/>
</dbReference>
<dbReference type="GO" id="GO:0047661">
    <property type="term" value="F:amino-acid racemase activity"/>
    <property type="evidence" value="ECO:0007669"/>
    <property type="project" value="InterPro"/>
</dbReference>
<organism evidence="1 2">
    <name type="scientific">Cytobacillus solani</name>
    <dbReference type="NCBI Taxonomy" id="1637975"/>
    <lineage>
        <taxon>Bacteria</taxon>
        <taxon>Bacillati</taxon>
        <taxon>Bacillota</taxon>
        <taxon>Bacilli</taxon>
        <taxon>Bacillales</taxon>
        <taxon>Bacillaceae</taxon>
        <taxon>Cytobacillus</taxon>
    </lineage>
</organism>
<protein>
    <submittedName>
        <fullName evidence="1">Hydantoin racemase</fullName>
    </submittedName>
</protein>
<dbReference type="InterPro" id="IPR001920">
    <property type="entry name" value="Asp/Glu_race"/>
</dbReference>
<name>A0A0Q3T4A0_9BACI</name>
<dbReference type="RefSeq" id="WP_056682932.1">
    <property type="nucleotide sequence ID" value="NZ_CP041305.1"/>
</dbReference>
<sequence length="218" mass="22926">MIGIIRVFTTDDQEILEQHGNVITKTYEVPTVTKCIPDQPLGIFNDETEEVAIPKIVKLGKELEQQGCHVIVISCAADPAVAEIRKEVSIPVIGAGSSAALAALAIGEPVGVIGITNEPPAVIESLLGPLYTGYKRPEGVRNTTDLLSPDGRKKGLEAAKTLINQGAKVILFACTGFSTIGLANVLREELGVPIIDAVEAEGMFAAALDKQLTASNGK</sequence>
<dbReference type="Proteomes" id="UP000050996">
    <property type="component" value="Unassembled WGS sequence"/>
</dbReference>
<evidence type="ECO:0000313" key="1">
    <source>
        <dbReference type="EMBL" id="KQL18261.1"/>
    </source>
</evidence>
<dbReference type="Gene3D" id="3.40.50.1860">
    <property type="match status" value="1"/>
</dbReference>
<reference evidence="1 2" key="1">
    <citation type="submission" date="2015-09" db="EMBL/GenBank/DDBJ databases">
        <title>Genome sequencing project for genomic taxonomy and phylogenomics of Bacillus-like bacteria.</title>
        <authorList>
            <person name="Liu B."/>
            <person name="Wang J."/>
            <person name="Zhu Y."/>
            <person name="Liu G."/>
            <person name="Chen Q."/>
            <person name="Chen Z."/>
            <person name="Lan J."/>
            <person name="Che J."/>
            <person name="Ge C."/>
            <person name="Shi H."/>
            <person name="Pan Z."/>
            <person name="Liu X."/>
        </authorList>
    </citation>
    <scope>NUCLEOTIDE SEQUENCE [LARGE SCALE GENOMIC DNA]</scope>
    <source>
        <strain evidence="1 2">FJAT-18043</strain>
    </source>
</reference>
<dbReference type="EMBL" id="LJIX01000006">
    <property type="protein sequence ID" value="KQL18261.1"/>
    <property type="molecule type" value="Genomic_DNA"/>
</dbReference>
<dbReference type="InterPro" id="IPR015942">
    <property type="entry name" value="Asp/Glu/hydantoin_racemase"/>
</dbReference>
<keyword evidence="2" id="KW-1185">Reference proteome</keyword>
<dbReference type="Gene3D" id="3.20.20.60">
    <property type="entry name" value="Phosphoenolpyruvate-binding domains"/>
    <property type="match status" value="1"/>
</dbReference>
<accession>A0A0Q3T4A0</accession>
<dbReference type="PATRIC" id="fig|1637975.4.peg.988"/>
<dbReference type="AlphaFoldDB" id="A0A0Q3T4A0"/>
<dbReference type="InterPro" id="IPR015813">
    <property type="entry name" value="Pyrv/PenolPyrv_kinase-like_dom"/>
</dbReference>
<dbReference type="InterPro" id="IPR040442">
    <property type="entry name" value="Pyrv_kinase-like_dom_sf"/>
</dbReference>
<dbReference type="SUPFAM" id="SSF51621">
    <property type="entry name" value="Phosphoenolpyruvate/pyruvate domain"/>
    <property type="match status" value="1"/>
</dbReference>
<proteinExistence type="predicted"/>
<evidence type="ECO:0000313" key="2">
    <source>
        <dbReference type="Proteomes" id="UP000050996"/>
    </source>
</evidence>
<gene>
    <name evidence="1" type="ORF">AN957_06445</name>
</gene>
<comment type="caution">
    <text evidence="1">The sequence shown here is derived from an EMBL/GenBank/DDBJ whole genome shotgun (WGS) entry which is preliminary data.</text>
</comment>